<organism evidence="3 4">
    <name type="scientific">Naegleria fowleri</name>
    <name type="common">Brain eating amoeba</name>
    <dbReference type="NCBI Taxonomy" id="5763"/>
    <lineage>
        <taxon>Eukaryota</taxon>
        <taxon>Discoba</taxon>
        <taxon>Heterolobosea</taxon>
        <taxon>Tetramitia</taxon>
        <taxon>Eutetramitia</taxon>
        <taxon>Vahlkampfiidae</taxon>
        <taxon>Naegleria</taxon>
    </lineage>
</organism>
<feature type="transmembrane region" description="Helical" evidence="2">
    <location>
        <begin position="398"/>
        <end position="422"/>
    </location>
</feature>
<evidence type="ECO:0000256" key="2">
    <source>
        <dbReference type="SAM" id="Phobius"/>
    </source>
</evidence>
<feature type="transmembrane region" description="Helical" evidence="2">
    <location>
        <begin position="443"/>
        <end position="464"/>
    </location>
</feature>
<protein>
    <submittedName>
        <fullName evidence="3">Uncharacterized protein</fullName>
    </submittedName>
</protein>
<keyword evidence="2" id="KW-0812">Transmembrane</keyword>
<feature type="transmembrane region" description="Helical" evidence="2">
    <location>
        <begin position="298"/>
        <end position="318"/>
    </location>
</feature>
<comment type="caution">
    <text evidence="3">The sequence shown here is derived from an EMBL/GenBank/DDBJ whole genome shotgun (WGS) entry which is preliminary data.</text>
</comment>
<dbReference type="Proteomes" id="UP000444721">
    <property type="component" value="Unassembled WGS sequence"/>
</dbReference>
<name>A0A6A5C0D8_NAEFO</name>
<proteinExistence type="predicted"/>
<feature type="transmembrane region" description="Helical" evidence="2">
    <location>
        <begin position="470"/>
        <end position="499"/>
    </location>
</feature>
<accession>A0A6A5C0D8</accession>
<evidence type="ECO:0000313" key="3">
    <source>
        <dbReference type="EMBL" id="KAF0980371.1"/>
    </source>
</evidence>
<keyword evidence="2" id="KW-0472">Membrane</keyword>
<keyword evidence="2" id="KW-1133">Transmembrane helix</keyword>
<feature type="transmembrane region" description="Helical" evidence="2">
    <location>
        <begin position="520"/>
        <end position="542"/>
    </location>
</feature>
<feature type="region of interest" description="Disordered" evidence="1">
    <location>
        <begin position="1"/>
        <end position="23"/>
    </location>
</feature>
<feature type="region of interest" description="Disordered" evidence="1">
    <location>
        <begin position="634"/>
        <end position="660"/>
    </location>
</feature>
<dbReference type="VEuPathDB" id="AmoebaDB:FDP41_013585"/>
<evidence type="ECO:0000256" key="1">
    <source>
        <dbReference type="SAM" id="MobiDB-lite"/>
    </source>
</evidence>
<reference evidence="3 4" key="1">
    <citation type="journal article" date="2019" name="Sci. Rep.">
        <title>Nanopore sequencing improves the draft genome of the human pathogenic amoeba Naegleria fowleri.</title>
        <authorList>
            <person name="Liechti N."/>
            <person name="Schurch N."/>
            <person name="Bruggmann R."/>
            <person name="Wittwer M."/>
        </authorList>
    </citation>
    <scope>NUCLEOTIDE SEQUENCE [LARGE SCALE GENOMIC DNA]</scope>
    <source>
        <strain evidence="3 4">ATCC 30894</strain>
    </source>
</reference>
<gene>
    <name evidence="3" type="ORF">FDP41_013585</name>
</gene>
<dbReference type="OMA" id="CGASTIM"/>
<dbReference type="OrthoDB" id="10389908at2759"/>
<feature type="transmembrane region" description="Helical" evidence="2">
    <location>
        <begin position="557"/>
        <end position="575"/>
    </location>
</feature>
<dbReference type="GeneID" id="68120800"/>
<dbReference type="AlphaFoldDB" id="A0A6A5C0D8"/>
<dbReference type="RefSeq" id="XP_044565084.1">
    <property type="nucleotide sequence ID" value="XM_044704231.1"/>
</dbReference>
<keyword evidence="4" id="KW-1185">Reference proteome</keyword>
<feature type="transmembrane region" description="Helical" evidence="2">
    <location>
        <begin position="354"/>
        <end position="378"/>
    </location>
</feature>
<dbReference type="VEuPathDB" id="AmoebaDB:NfTy_027840"/>
<dbReference type="EMBL" id="VFQX01000019">
    <property type="protein sequence ID" value="KAF0980371.1"/>
    <property type="molecule type" value="Genomic_DNA"/>
</dbReference>
<evidence type="ECO:0000313" key="4">
    <source>
        <dbReference type="Proteomes" id="UP000444721"/>
    </source>
</evidence>
<dbReference type="VEuPathDB" id="AmoebaDB:NF0020190"/>
<sequence>MSQQQTTERIHSHLYHQQQQQPPLNNDMINNPSSMPILNSVLYPTEECLTLPPVNHYYFPFLFTLDTSYLDFCSIPPSSSSWIHDEETLYNNALQQEESFSCSDLLCSNQTRLIDLTNTTQIASLGHVMNFCLYCNHSSLDAFRKLLMNGQCQTFSSSSRQNFGSQFYNILNAHCGASTIMNEQSGNNLQHLPLFDVNFLQTEYFKRQFSKYQYQFNQTLLELKENPLKRATLKSLLNYYFGPFMNTFNKTSFQDMNIPFDIPVTCWCHYKKDPSSQSFGFQCNDFYHVFLIPYSYRISPFILGCVFIIIFLFHLYTIQIPKFHERIFTFKQKIHRDMMDKSIGMKIYISLKHFLDISVQVPVFFSLSTLCGFIENMFRFLCNFSFMFDFYQGYLAGLFRALCCVLVVCGFSALVISWSHAIDVSNQLGQEKSNSLSIVNKTVLSIFYGAVIVVIITSGIIFAVVSDYGYAWAVMAISVLIYILTFGFGFFFYGLRIYYRLRKANNKGGLFEYRFTKFMLGLAVVFFYGWLCTMLSMITYAFGFDVLSLFFGLTRNIFLDTSLIMVTIVSSYITFNKEAYVRSYGEKAFYVLCFWEYLTIKKNSLKETSSSSMNATPIATKPFELNRVSSSFQRTSSAISKQDFSPTPSDGSTSAFINTQ</sequence>